<comment type="caution">
    <text evidence="3">The sequence shown here is derived from an EMBL/GenBank/DDBJ whole genome shotgun (WGS) entry which is preliminary data.</text>
</comment>
<evidence type="ECO:0000313" key="3">
    <source>
        <dbReference type="EMBL" id="PTN08091.1"/>
    </source>
</evidence>
<feature type="domain" description="Gliding motility-associated protein GldM C-terminal" evidence="1">
    <location>
        <begin position="242"/>
        <end position="346"/>
    </location>
</feature>
<reference evidence="3 4" key="1">
    <citation type="submission" date="2018-04" db="EMBL/GenBank/DDBJ databases">
        <title>Genomic Encyclopedia of Archaeal and Bacterial Type Strains, Phase II (KMG-II): from individual species to whole genera.</title>
        <authorList>
            <person name="Goeker M."/>
        </authorList>
    </citation>
    <scope>NUCLEOTIDE SEQUENCE [LARGE SCALE GENOMIC DNA]</scope>
    <source>
        <strain evidence="3 4">DSM 28823</strain>
    </source>
</reference>
<accession>A0A2T5C0H5</accession>
<dbReference type="AlphaFoldDB" id="A0A2T5C0H5"/>
<dbReference type="PROSITE" id="PS51257">
    <property type="entry name" value="PROKAR_LIPOPROTEIN"/>
    <property type="match status" value="1"/>
</dbReference>
<sequence length="347" mass="38542">MKKNPLNFLFLTGCLWMVACQSQPNKAIPSQSLVGKDDILMPYRPQVQAAATVLLRGDDFRATIALPQNQALASCCVYVAEDAQPYDSLPGSGDHVWQLRNDLSYQKLFPDSLSGELVFRAGSQQTGRHDWGGLVEAITLQGDTIRWPFRSNYRILERKPRVNPVKMNVLYIGVDNPIEISIPGIDPQSIGVSAVNGSIVRIGDGYRFRPSRPGRAVISVWAQIDGKQVAMGNQDFRVKRLPNPIATLGGKRGGPIAKQVLLAQQGVSASLADFDFDARFQVTGFTVSCQLQGYKMQSQTHGNKFTKQQFDLMKRLRRGEDFYIEDIQAVGPDGLIRDLSPMIFQVR</sequence>
<dbReference type="EMBL" id="QAAD01000011">
    <property type="protein sequence ID" value="PTN08091.1"/>
    <property type="molecule type" value="Genomic_DNA"/>
</dbReference>
<dbReference type="OrthoDB" id="1490890at2"/>
<organism evidence="3 4">
    <name type="scientific">Mangrovibacterium marinum</name>
    <dbReference type="NCBI Taxonomy" id="1639118"/>
    <lineage>
        <taxon>Bacteria</taxon>
        <taxon>Pseudomonadati</taxon>
        <taxon>Bacteroidota</taxon>
        <taxon>Bacteroidia</taxon>
        <taxon>Marinilabiliales</taxon>
        <taxon>Prolixibacteraceae</taxon>
        <taxon>Mangrovibacterium</taxon>
    </lineage>
</organism>
<keyword evidence="4" id="KW-1185">Reference proteome</keyword>
<evidence type="ECO:0000313" key="4">
    <source>
        <dbReference type="Proteomes" id="UP000243525"/>
    </source>
</evidence>
<evidence type="ECO:0000259" key="1">
    <source>
        <dbReference type="Pfam" id="PF12080"/>
    </source>
</evidence>
<name>A0A2T5C0H5_9BACT</name>
<protein>
    <submittedName>
        <fullName evidence="3">Gliding motility-associated protein GldM</fullName>
    </submittedName>
</protein>
<evidence type="ECO:0000259" key="2">
    <source>
        <dbReference type="Pfam" id="PF21602"/>
    </source>
</evidence>
<dbReference type="Pfam" id="PF21602">
    <property type="entry name" value="GldM_3rd"/>
    <property type="match status" value="1"/>
</dbReference>
<dbReference type="InterPro" id="IPR022719">
    <property type="entry name" value="Motility-assoc_prot_GldM_C"/>
</dbReference>
<dbReference type="InterPro" id="IPR048406">
    <property type="entry name" value="GldM_Ig-like-2"/>
</dbReference>
<dbReference type="Proteomes" id="UP000243525">
    <property type="component" value="Unassembled WGS sequence"/>
</dbReference>
<dbReference type="RefSeq" id="WP_107822818.1">
    <property type="nucleotide sequence ID" value="NZ_OY782574.1"/>
</dbReference>
<feature type="domain" description="Gliding motility-associated protein GldM second immunoglobulin-like" evidence="2">
    <location>
        <begin position="162"/>
        <end position="239"/>
    </location>
</feature>
<proteinExistence type="predicted"/>
<gene>
    <name evidence="3" type="ORF">C8N47_111132</name>
</gene>
<dbReference type="Pfam" id="PF12080">
    <property type="entry name" value="GldM_4th"/>
    <property type="match status" value="1"/>
</dbReference>